<gene>
    <name evidence="1" type="ORF">SRAS04492_LOCUS8345</name>
</gene>
<proteinExistence type="predicted"/>
<sequence>MPESGTFEFDFFSFDQRPDPEKVSLDSDIQQLTQWFDMTYTQLKQNMPSKRKEEAHAKIGKILGECFRGVAEYFLFNSEQLSQLVDLIDESNWKFEVYLAGVGRMVDYQNFDFIKHKMKFPEGMRKLYHSFGILNLFSPFRPNGAYLFKLDVHEEKLVCKMLLELSKTEGWANWQEVKMNGKTIEALSADFLASLPDSGTFEGTYICPPEKEKQESRVKIGVKYLDWQM</sequence>
<accession>A0A7S3CSU1</accession>
<evidence type="ECO:0000313" key="1">
    <source>
        <dbReference type="EMBL" id="CAE0236537.1"/>
    </source>
</evidence>
<dbReference type="EMBL" id="HBIA01016770">
    <property type="protein sequence ID" value="CAE0236537.1"/>
    <property type="molecule type" value="Transcribed_RNA"/>
</dbReference>
<reference evidence="1" key="1">
    <citation type="submission" date="2021-01" db="EMBL/GenBank/DDBJ databases">
        <authorList>
            <person name="Corre E."/>
            <person name="Pelletier E."/>
            <person name="Niang G."/>
            <person name="Scheremetjew M."/>
            <person name="Finn R."/>
            <person name="Kale V."/>
            <person name="Holt S."/>
            <person name="Cochrane G."/>
            <person name="Meng A."/>
            <person name="Brown T."/>
            <person name="Cohen L."/>
        </authorList>
    </citation>
    <scope>NUCLEOTIDE SEQUENCE</scope>
    <source>
        <strain evidence="1">Ras09</strain>
    </source>
</reference>
<dbReference type="AlphaFoldDB" id="A0A7S3CSU1"/>
<organism evidence="1">
    <name type="scientific">Strombidium rassoulzadegani</name>
    <dbReference type="NCBI Taxonomy" id="1082188"/>
    <lineage>
        <taxon>Eukaryota</taxon>
        <taxon>Sar</taxon>
        <taxon>Alveolata</taxon>
        <taxon>Ciliophora</taxon>
        <taxon>Intramacronucleata</taxon>
        <taxon>Spirotrichea</taxon>
        <taxon>Oligotrichia</taxon>
        <taxon>Strombidiidae</taxon>
        <taxon>Strombidium</taxon>
    </lineage>
</organism>
<protein>
    <submittedName>
        <fullName evidence="1">Uncharacterized protein</fullName>
    </submittedName>
</protein>
<name>A0A7S3CSU1_9SPIT</name>